<dbReference type="Proteomes" id="UP001107558">
    <property type="component" value="Chromosome 3"/>
</dbReference>
<proteinExistence type="predicted"/>
<reference evidence="2" key="1">
    <citation type="submission" date="2021-03" db="EMBL/GenBank/DDBJ databases">
        <title>Chromosome level genome of the anhydrobiotic midge Polypedilum vanderplanki.</title>
        <authorList>
            <person name="Yoshida Y."/>
            <person name="Kikawada T."/>
            <person name="Gusev O."/>
        </authorList>
    </citation>
    <scope>NUCLEOTIDE SEQUENCE</scope>
    <source>
        <strain evidence="2">NIAS01</strain>
        <tissue evidence="2">Whole body or cell culture</tissue>
    </source>
</reference>
<dbReference type="AlphaFoldDB" id="A0A9J6BTV5"/>
<keyword evidence="3" id="KW-1185">Reference proteome</keyword>
<evidence type="ECO:0000313" key="3">
    <source>
        <dbReference type="Proteomes" id="UP001107558"/>
    </source>
</evidence>
<comment type="caution">
    <text evidence="2">The sequence shown here is derived from an EMBL/GenBank/DDBJ whole genome shotgun (WGS) entry which is preliminary data.</text>
</comment>
<evidence type="ECO:0000313" key="2">
    <source>
        <dbReference type="EMBL" id="KAG5673162.1"/>
    </source>
</evidence>
<protein>
    <submittedName>
        <fullName evidence="2">Uncharacterized protein</fullName>
    </submittedName>
</protein>
<sequence length="473" mass="54166">MKENTVEKPKSYKRFQWNHKSVNALLDAYADKIEDFLDSNKYPSKSQASLWKYVADRMKEELTDDLDVEILNLITPSRASSKFMGLKKSFKVLFYDTEKSGEQKEAAFAYYKKMNELFMNYATKHLNSTLSATNQSSVDTSEYNNTSVTDADITKFIVDILNDDENKDKSSVTILESKDQEIDSNSIDIQSTPNHTRSTRSKSLNPYEKIRVKISEMPSEQLCIQKETFKIDPNTPFNRNVSNSTIIKHQKSMFQNSSNTMKRKLLSQLEPNKSPKKKILNNKLHDQIIDVSKDYIIEAIDDSSVMQDISYIPVRHSKAIYNDSSSINPAAIVYGHSSKSISNQSKIIPTISNQPKIISKNKRSDVLIHSVANIPMFPLSEDETSIDLPRCNLKKETFRTVQNNEVDPKTLGIYSSEITLKKISPKITSGMNQKELSSKPPIWFLNFLKQYNHNMKIVNEKLDKIIAGNLQYY</sequence>
<accession>A0A9J6BTV5</accession>
<name>A0A9J6BTV5_POLVA</name>
<evidence type="ECO:0000256" key="1">
    <source>
        <dbReference type="SAM" id="MobiDB-lite"/>
    </source>
</evidence>
<feature type="region of interest" description="Disordered" evidence="1">
    <location>
        <begin position="184"/>
        <end position="203"/>
    </location>
</feature>
<organism evidence="2 3">
    <name type="scientific">Polypedilum vanderplanki</name>
    <name type="common">Sleeping chironomid midge</name>
    <dbReference type="NCBI Taxonomy" id="319348"/>
    <lineage>
        <taxon>Eukaryota</taxon>
        <taxon>Metazoa</taxon>
        <taxon>Ecdysozoa</taxon>
        <taxon>Arthropoda</taxon>
        <taxon>Hexapoda</taxon>
        <taxon>Insecta</taxon>
        <taxon>Pterygota</taxon>
        <taxon>Neoptera</taxon>
        <taxon>Endopterygota</taxon>
        <taxon>Diptera</taxon>
        <taxon>Nematocera</taxon>
        <taxon>Chironomoidea</taxon>
        <taxon>Chironomidae</taxon>
        <taxon>Chironominae</taxon>
        <taxon>Polypedilum</taxon>
        <taxon>Polypedilum</taxon>
    </lineage>
</organism>
<dbReference type="EMBL" id="JADBJN010000003">
    <property type="protein sequence ID" value="KAG5673162.1"/>
    <property type="molecule type" value="Genomic_DNA"/>
</dbReference>
<dbReference type="OrthoDB" id="10565989at2759"/>
<gene>
    <name evidence="2" type="ORF">PVAND_003230</name>
</gene>